<evidence type="ECO:0000256" key="3">
    <source>
        <dbReference type="ARBA" id="ARBA00023125"/>
    </source>
</evidence>
<dbReference type="AlphaFoldDB" id="A0A7Y7XWW4"/>
<evidence type="ECO:0000256" key="1">
    <source>
        <dbReference type="ARBA" id="ARBA00009437"/>
    </source>
</evidence>
<evidence type="ECO:0000256" key="4">
    <source>
        <dbReference type="ARBA" id="ARBA00023163"/>
    </source>
</evidence>
<dbReference type="Proteomes" id="UP000517547">
    <property type="component" value="Unassembled WGS sequence"/>
</dbReference>
<dbReference type="FunFam" id="1.10.10.10:FF:000001">
    <property type="entry name" value="LysR family transcriptional regulator"/>
    <property type="match status" value="1"/>
</dbReference>
<dbReference type="PANTHER" id="PTHR30126">
    <property type="entry name" value="HTH-TYPE TRANSCRIPTIONAL REGULATOR"/>
    <property type="match status" value="1"/>
</dbReference>
<evidence type="ECO:0000259" key="5">
    <source>
        <dbReference type="PROSITE" id="PS50931"/>
    </source>
</evidence>
<dbReference type="InterPro" id="IPR005119">
    <property type="entry name" value="LysR_subst-bd"/>
</dbReference>
<dbReference type="PANTHER" id="PTHR30126:SF40">
    <property type="entry name" value="HTH-TYPE TRANSCRIPTIONAL REGULATOR GLTR"/>
    <property type="match status" value="1"/>
</dbReference>
<dbReference type="Gene3D" id="1.10.10.10">
    <property type="entry name" value="Winged helix-like DNA-binding domain superfamily/Winged helix DNA-binding domain"/>
    <property type="match status" value="1"/>
</dbReference>
<dbReference type="Gene3D" id="3.40.190.290">
    <property type="match status" value="1"/>
</dbReference>
<dbReference type="SUPFAM" id="SSF53850">
    <property type="entry name" value="Periplasmic binding protein-like II"/>
    <property type="match status" value="1"/>
</dbReference>
<dbReference type="GO" id="GO:0000976">
    <property type="term" value="F:transcription cis-regulatory region binding"/>
    <property type="evidence" value="ECO:0007669"/>
    <property type="project" value="TreeGrafter"/>
</dbReference>
<name>A0A7Y7XWW4_9PSED</name>
<dbReference type="InterPro" id="IPR000847">
    <property type="entry name" value="LysR_HTH_N"/>
</dbReference>
<organism evidence="6 7">
    <name type="scientific">Pseudomonas gingeri</name>
    <dbReference type="NCBI Taxonomy" id="117681"/>
    <lineage>
        <taxon>Bacteria</taxon>
        <taxon>Pseudomonadati</taxon>
        <taxon>Pseudomonadota</taxon>
        <taxon>Gammaproteobacteria</taxon>
        <taxon>Pseudomonadales</taxon>
        <taxon>Pseudomonadaceae</taxon>
        <taxon>Pseudomonas</taxon>
    </lineage>
</organism>
<dbReference type="RefSeq" id="WP_042935891.1">
    <property type="nucleotide sequence ID" value="NZ_JACAOK010000015.1"/>
</dbReference>
<gene>
    <name evidence="6" type="ORF">HX845_09195</name>
</gene>
<evidence type="ECO:0000313" key="7">
    <source>
        <dbReference type="Proteomes" id="UP000517547"/>
    </source>
</evidence>
<dbReference type="PROSITE" id="PS50931">
    <property type="entry name" value="HTH_LYSR"/>
    <property type="match status" value="1"/>
</dbReference>
<dbReference type="Pfam" id="PF03466">
    <property type="entry name" value="LysR_substrate"/>
    <property type="match status" value="1"/>
</dbReference>
<accession>A0A7Y7XWW4</accession>
<feature type="domain" description="HTH lysR-type" evidence="5">
    <location>
        <begin position="1"/>
        <end position="58"/>
    </location>
</feature>
<dbReference type="CDD" id="cd08442">
    <property type="entry name" value="PBP2_YofA_SoxR_like"/>
    <property type="match status" value="1"/>
</dbReference>
<dbReference type="InterPro" id="IPR036388">
    <property type="entry name" value="WH-like_DNA-bd_sf"/>
</dbReference>
<dbReference type="InterPro" id="IPR036390">
    <property type="entry name" value="WH_DNA-bd_sf"/>
</dbReference>
<protein>
    <submittedName>
        <fullName evidence="6">LysR family transcriptional regulator</fullName>
    </submittedName>
</protein>
<comment type="caution">
    <text evidence="6">The sequence shown here is derived from an EMBL/GenBank/DDBJ whole genome shotgun (WGS) entry which is preliminary data.</text>
</comment>
<keyword evidence="3" id="KW-0238">DNA-binding</keyword>
<dbReference type="EMBL" id="JACAQE010000002">
    <property type="protein sequence ID" value="NWC13815.1"/>
    <property type="molecule type" value="Genomic_DNA"/>
</dbReference>
<keyword evidence="2" id="KW-0805">Transcription regulation</keyword>
<evidence type="ECO:0000313" key="6">
    <source>
        <dbReference type="EMBL" id="NWC13815.1"/>
    </source>
</evidence>
<dbReference type="Pfam" id="PF00126">
    <property type="entry name" value="HTH_1"/>
    <property type="match status" value="1"/>
</dbReference>
<proteinExistence type="inferred from homology"/>
<keyword evidence="4" id="KW-0804">Transcription</keyword>
<dbReference type="GeneID" id="57658474"/>
<reference evidence="6 7" key="1">
    <citation type="submission" date="2020-04" db="EMBL/GenBank/DDBJ databases">
        <title>Molecular characterization of pseudomonads from Agaricus bisporus reveal novel blotch 2 pathogens in Western Europe.</title>
        <authorList>
            <person name="Taparia T."/>
            <person name="Krijger M."/>
            <person name="Haynes E."/>
            <person name="Elpinstone J.G."/>
            <person name="Noble R."/>
            <person name="Van Der Wolf J."/>
        </authorList>
    </citation>
    <scope>NUCLEOTIDE SEQUENCE [LARGE SCALE GENOMIC DNA]</scope>
    <source>
        <strain evidence="6 7">IPO3738</strain>
    </source>
</reference>
<dbReference type="GO" id="GO:0003700">
    <property type="term" value="F:DNA-binding transcription factor activity"/>
    <property type="evidence" value="ECO:0007669"/>
    <property type="project" value="InterPro"/>
</dbReference>
<sequence length="295" mass="32602">MEMRQLKIFCAVAELGSFTAAAINVNTVQSNVTMRVKELETELNRDLFIRKKSGVVLTSAGETFLGYARRILQLTDESRSALMDTGVPSGMLRLGSMETTAAIRLPQVLTRYRERFPEVRLSLLTGTTAELIKAIETHRLDGAFVGGFHQNSALAQDVAFEEELVLVSSSHFDSLATLIEQMPQQTVLVFRTGCFYRSTLENWFYQVGLVPNQIMELGTLDGILSCVAAGMGVTLLPRAIAESCSVRHAIHCHTLPAEFANVSTVFIRRSDTMLTSALSAFIELAQEHINRPTIQ</sequence>
<evidence type="ECO:0000256" key="2">
    <source>
        <dbReference type="ARBA" id="ARBA00023015"/>
    </source>
</evidence>
<comment type="similarity">
    <text evidence="1">Belongs to the LysR transcriptional regulatory family.</text>
</comment>
<dbReference type="SUPFAM" id="SSF46785">
    <property type="entry name" value="Winged helix' DNA-binding domain"/>
    <property type="match status" value="1"/>
</dbReference>